<reference evidence="1" key="1">
    <citation type="submission" date="2018-06" db="EMBL/GenBank/DDBJ databases">
        <authorList>
            <person name="Zhirakovskaya E."/>
        </authorList>
    </citation>
    <scope>NUCLEOTIDE SEQUENCE</scope>
</reference>
<evidence type="ECO:0000313" key="1">
    <source>
        <dbReference type="EMBL" id="VAW92744.1"/>
    </source>
</evidence>
<organism evidence="1">
    <name type="scientific">hydrothermal vent metagenome</name>
    <dbReference type="NCBI Taxonomy" id="652676"/>
    <lineage>
        <taxon>unclassified sequences</taxon>
        <taxon>metagenomes</taxon>
        <taxon>ecological metagenomes</taxon>
    </lineage>
</organism>
<proteinExistence type="predicted"/>
<dbReference type="AlphaFoldDB" id="A0A3B1AFT7"/>
<name>A0A3B1AFT7_9ZZZZ</name>
<dbReference type="EMBL" id="UOFU01000005">
    <property type="protein sequence ID" value="VAW92744.1"/>
    <property type="molecule type" value="Genomic_DNA"/>
</dbReference>
<gene>
    <name evidence="1" type="ORF">MNBD_GAMMA20-1925</name>
</gene>
<sequence>MLSYIYNVSQEFEKKHGYSPNTLHMNYAHLECLKQQLENPNDFAAVTDLLGMELLISQDAIHPTVGWLQTPWKHAICA</sequence>
<accession>A0A3B1AFT7</accession>
<protein>
    <submittedName>
        <fullName evidence="1">Uncharacterized protein</fullName>
    </submittedName>
</protein>